<dbReference type="EMBL" id="CDRZ01000035">
    <property type="protein sequence ID" value="CEO87863.1"/>
    <property type="molecule type" value="Genomic_DNA"/>
</dbReference>
<dbReference type="PANTHER" id="PTHR42987">
    <property type="entry name" value="PEPTIDASE S49"/>
    <property type="match status" value="1"/>
</dbReference>
<dbReference type="InterPro" id="IPR029045">
    <property type="entry name" value="ClpP/crotonase-like_dom_sf"/>
</dbReference>
<dbReference type="InterPro" id="IPR002142">
    <property type="entry name" value="Peptidase_S49"/>
</dbReference>
<accession>A0A0B7MI04</accession>
<feature type="domain" description="Peptidase S49" evidence="5">
    <location>
        <begin position="101"/>
        <end position="252"/>
    </location>
</feature>
<evidence type="ECO:0000256" key="4">
    <source>
        <dbReference type="ARBA" id="ARBA00022825"/>
    </source>
</evidence>
<evidence type="ECO:0000313" key="6">
    <source>
        <dbReference type="EMBL" id="CEO87863.1"/>
    </source>
</evidence>
<dbReference type="RefSeq" id="WP_232294180.1">
    <property type="nucleotide sequence ID" value="NZ_CDRZ01000035.1"/>
</dbReference>
<reference evidence="7" key="1">
    <citation type="submission" date="2015-01" db="EMBL/GenBank/DDBJ databases">
        <authorList>
            <person name="Manzoor Shahid"/>
            <person name="Zubair Saima"/>
        </authorList>
    </citation>
    <scope>NUCLEOTIDE SEQUENCE [LARGE SCALE GENOMIC DNA]</scope>
    <source>
        <strain evidence="7">Sp3</strain>
    </source>
</reference>
<dbReference type="Pfam" id="PF01343">
    <property type="entry name" value="Peptidase_S49"/>
    <property type="match status" value="1"/>
</dbReference>
<dbReference type="InterPro" id="IPR004635">
    <property type="entry name" value="Pept_S49_SppA"/>
</dbReference>
<evidence type="ECO:0000256" key="1">
    <source>
        <dbReference type="ARBA" id="ARBA00008683"/>
    </source>
</evidence>
<keyword evidence="2" id="KW-0645">Protease</keyword>
<dbReference type="NCBIfam" id="TIGR00706">
    <property type="entry name" value="SppA_dom"/>
    <property type="match status" value="1"/>
</dbReference>
<dbReference type="GO" id="GO:0006508">
    <property type="term" value="P:proteolysis"/>
    <property type="evidence" value="ECO:0007669"/>
    <property type="project" value="UniProtKB-KW"/>
</dbReference>
<evidence type="ECO:0000256" key="3">
    <source>
        <dbReference type="ARBA" id="ARBA00022801"/>
    </source>
</evidence>
<evidence type="ECO:0000259" key="5">
    <source>
        <dbReference type="Pfam" id="PF01343"/>
    </source>
</evidence>
<keyword evidence="4" id="KW-0720">Serine protease</keyword>
<dbReference type="Gene3D" id="3.90.226.10">
    <property type="entry name" value="2-enoyl-CoA Hydratase, Chain A, domain 1"/>
    <property type="match status" value="1"/>
</dbReference>
<dbReference type="PANTHER" id="PTHR42987:SF7">
    <property type="entry name" value="SIGNAL PEPTIDE PEPTIDASE SPPA-RELATED"/>
    <property type="match status" value="1"/>
</dbReference>
<dbReference type="Proteomes" id="UP000046155">
    <property type="component" value="Unassembled WGS sequence"/>
</dbReference>
<organism evidence="6 7">
    <name type="scientific">Syntrophaceticus schinkii</name>
    <dbReference type="NCBI Taxonomy" id="499207"/>
    <lineage>
        <taxon>Bacteria</taxon>
        <taxon>Bacillati</taxon>
        <taxon>Bacillota</taxon>
        <taxon>Clostridia</taxon>
        <taxon>Thermoanaerobacterales</taxon>
        <taxon>Thermoanaerobacterales Family III. Incertae Sedis</taxon>
        <taxon>Syntrophaceticus</taxon>
    </lineage>
</organism>
<sequence>MSTASILITLIAVVVGSKGRPESSGKAFTGSDKVAVIHLSGPITLSQDSSLLGGASSASLTMADLERAEKDRSLKAVVLRIDSPGGSASASQELYDQVLHLKKSGKKVVASFGETAASGGYFVGAAADKIVALSSTITGSIGVISVVPNLEELYRMIGYKERVFKSGPHKDMLSSSRPLTPEEEIIMQEITSDIYDDFINAVANGRGMPEEKVRQLADGRIYTGSQAKENGLVDELGGQREAIKLAAKLAGIKGEPQVIEYHRAPSIFDLLWGIQLFKHQYPLPLPPAYTTIKY</sequence>
<dbReference type="InterPro" id="IPR001907">
    <property type="entry name" value="ClpP"/>
</dbReference>
<dbReference type="PRINTS" id="PR00127">
    <property type="entry name" value="CLPPROTEASEP"/>
</dbReference>
<dbReference type="AlphaFoldDB" id="A0A0B7MI04"/>
<dbReference type="GO" id="GO:0004176">
    <property type="term" value="F:ATP-dependent peptidase activity"/>
    <property type="evidence" value="ECO:0007669"/>
    <property type="project" value="InterPro"/>
</dbReference>
<proteinExistence type="inferred from homology"/>
<keyword evidence="3" id="KW-0378">Hydrolase</keyword>
<dbReference type="Gene3D" id="6.20.330.10">
    <property type="match status" value="1"/>
</dbReference>
<evidence type="ECO:0000256" key="2">
    <source>
        <dbReference type="ARBA" id="ARBA00022670"/>
    </source>
</evidence>
<protein>
    <submittedName>
        <fullName evidence="6">Signal peptide peptidase SppA, 36K type</fullName>
    </submittedName>
</protein>
<dbReference type="InterPro" id="IPR047272">
    <property type="entry name" value="S49_SppA_C"/>
</dbReference>
<keyword evidence="7" id="KW-1185">Reference proteome</keyword>
<name>A0A0B7MI04_9FIRM</name>
<evidence type="ECO:0000313" key="7">
    <source>
        <dbReference type="Proteomes" id="UP000046155"/>
    </source>
</evidence>
<dbReference type="SUPFAM" id="SSF52096">
    <property type="entry name" value="ClpP/crotonase"/>
    <property type="match status" value="1"/>
</dbReference>
<dbReference type="GO" id="GO:0004252">
    <property type="term" value="F:serine-type endopeptidase activity"/>
    <property type="evidence" value="ECO:0007669"/>
    <property type="project" value="InterPro"/>
</dbReference>
<dbReference type="CDD" id="cd07023">
    <property type="entry name" value="S49_Sppa_N_C"/>
    <property type="match status" value="1"/>
</dbReference>
<comment type="similarity">
    <text evidence="1">Belongs to the peptidase S49 family.</text>
</comment>
<gene>
    <name evidence="6" type="ORF">SSCH_130030</name>
</gene>